<evidence type="ECO:0000313" key="1">
    <source>
        <dbReference type="EMBL" id="CAB4819275.1"/>
    </source>
</evidence>
<evidence type="ECO:0000313" key="2">
    <source>
        <dbReference type="EMBL" id="CAB4876747.1"/>
    </source>
</evidence>
<dbReference type="AlphaFoldDB" id="A0A6J6ZEP5"/>
<dbReference type="InterPro" id="IPR007715">
    <property type="entry name" value="Coq4"/>
</dbReference>
<protein>
    <submittedName>
        <fullName evidence="1">Unannotated protein</fullName>
    </submittedName>
</protein>
<dbReference type="EMBL" id="CAFBLT010000001">
    <property type="protein sequence ID" value="CAB4876747.1"/>
    <property type="molecule type" value="Genomic_DNA"/>
</dbReference>
<reference evidence="1" key="1">
    <citation type="submission" date="2020-05" db="EMBL/GenBank/DDBJ databases">
        <authorList>
            <person name="Chiriac C."/>
            <person name="Salcher M."/>
            <person name="Ghai R."/>
            <person name="Kavagutti S V."/>
        </authorList>
    </citation>
    <scope>NUCLEOTIDE SEQUENCE</scope>
</reference>
<sequence length="323" mass="34873">MTVTSSERTSFEAAVLSGAGWEDVATTVAKIREGDGDAARAVAAVAFHVAAVAPERLVDVYDALCEGWLGRRPSAPEVSSDGSEAGNLPPQIFSSLWEMVDDNELGKDPTDITVRTAALAGLLPPELHRRVGAMAVAYPGVPEAVASGLPEKFQLADLERCPQDSLGGMLHSLVVNDGFDLEVLDRDNLGLRMLPSPLDYLNIRILQCHDVWHTVAGYETTGLHEIAISGFQMGQFGHHYSSTFLALVLTKPAFTQNTNVVGFMLDTILSAYIHGRETPPMLGVVWEEIWNQPLDNVRSITGIDAYTSPYEPALLETMRSGAA</sequence>
<organism evidence="1">
    <name type="scientific">freshwater metagenome</name>
    <dbReference type="NCBI Taxonomy" id="449393"/>
    <lineage>
        <taxon>unclassified sequences</taxon>
        <taxon>metagenomes</taxon>
        <taxon>ecological metagenomes</taxon>
    </lineage>
</organism>
<dbReference type="EMBL" id="CAFBPM010000008">
    <property type="protein sequence ID" value="CAB5021774.1"/>
    <property type="molecule type" value="Genomic_DNA"/>
</dbReference>
<proteinExistence type="predicted"/>
<accession>A0A6J6ZEP5</accession>
<gene>
    <name evidence="1" type="ORF">UFOPK3164_00298</name>
    <name evidence="2" type="ORF">UFOPK3427_01178</name>
    <name evidence="3" type="ORF">UFOPK4112_00963</name>
</gene>
<name>A0A6J6ZEP5_9ZZZZ</name>
<dbReference type="Pfam" id="PF05019">
    <property type="entry name" value="Coq4"/>
    <property type="match status" value="1"/>
</dbReference>
<dbReference type="GO" id="GO:0006744">
    <property type="term" value="P:ubiquinone biosynthetic process"/>
    <property type="evidence" value="ECO:0007669"/>
    <property type="project" value="InterPro"/>
</dbReference>
<evidence type="ECO:0000313" key="3">
    <source>
        <dbReference type="EMBL" id="CAB5021774.1"/>
    </source>
</evidence>
<dbReference type="EMBL" id="CAFABE010000008">
    <property type="protein sequence ID" value="CAB4819275.1"/>
    <property type="molecule type" value="Genomic_DNA"/>
</dbReference>